<organism evidence="11 12">
    <name type="scientific">Anatilimnocola aggregata</name>
    <dbReference type="NCBI Taxonomy" id="2528021"/>
    <lineage>
        <taxon>Bacteria</taxon>
        <taxon>Pseudomonadati</taxon>
        <taxon>Planctomycetota</taxon>
        <taxon>Planctomycetia</taxon>
        <taxon>Pirellulales</taxon>
        <taxon>Pirellulaceae</taxon>
        <taxon>Anatilimnocola</taxon>
    </lineage>
</organism>
<dbReference type="UniPathway" id="UPA00666"/>
<dbReference type="NCBIfam" id="TIGR00546">
    <property type="entry name" value="lnt"/>
    <property type="match status" value="1"/>
</dbReference>
<dbReference type="PANTHER" id="PTHR38686:SF1">
    <property type="entry name" value="APOLIPOPROTEIN N-ACYLTRANSFERASE"/>
    <property type="match status" value="1"/>
</dbReference>
<evidence type="ECO:0000256" key="9">
    <source>
        <dbReference type="HAMAP-Rule" id="MF_01148"/>
    </source>
</evidence>
<evidence type="ECO:0000256" key="8">
    <source>
        <dbReference type="ARBA" id="ARBA00023315"/>
    </source>
</evidence>
<keyword evidence="5 9" id="KW-0812">Transmembrane</keyword>
<evidence type="ECO:0000256" key="2">
    <source>
        <dbReference type="ARBA" id="ARBA00010065"/>
    </source>
</evidence>
<proteinExistence type="inferred from homology"/>
<comment type="function">
    <text evidence="9">Catalyzes the phospholipid dependent N-acylation of the N-terminal cysteine of apolipoprotein, the last step in lipoprotein maturation.</text>
</comment>
<dbReference type="Proteomes" id="UP000315017">
    <property type="component" value="Chromosome"/>
</dbReference>
<comment type="subcellular location">
    <subcellularLocation>
        <location evidence="1 9">Cell membrane</location>
        <topology evidence="1 9">Multi-pass membrane protein</topology>
    </subcellularLocation>
</comment>
<dbReference type="AlphaFoldDB" id="A0A517Y9E5"/>
<evidence type="ECO:0000259" key="10">
    <source>
        <dbReference type="PROSITE" id="PS50263"/>
    </source>
</evidence>
<reference evidence="11 12" key="1">
    <citation type="submission" date="2019-02" db="EMBL/GenBank/DDBJ databases">
        <title>Deep-cultivation of Planctomycetes and their phenomic and genomic characterization uncovers novel biology.</title>
        <authorList>
            <person name="Wiegand S."/>
            <person name="Jogler M."/>
            <person name="Boedeker C."/>
            <person name="Pinto D."/>
            <person name="Vollmers J."/>
            <person name="Rivas-Marin E."/>
            <person name="Kohn T."/>
            <person name="Peeters S.H."/>
            <person name="Heuer A."/>
            <person name="Rast P."/>
            <person name="Oberbeckmann S."/>
            <person name="Bunk B."/>
            <person name="Jeske O."/>
            <person name="Meyerdierks A."/>
            <person name="Storesund J.E."/>
            <person name="Kallscheuer N."/>
            <person name="Luecker S."/>
            <person name="Lage O.M."/>
            <person name="Pohl T."/>
            <person name="Merkel B.J."/>
            <person name="Hornburger P."/>
            <person name="Mueller R.-W."/>
            <person name="Bruemmer F."/>
            <person name="Labrenz M."/>
            <person name="Spormann A.M."/>
            <person name="Op den Camp H."/>
            <person name="Overmann J."/>
            <person name="Amann R."/>
            <person name="Jetten M.S.M."/>
            <person name="Mascher T."/>
            <person name="Medema M.H."/>
            <person name="Devos D.P."/>
            <person name="Kaster A.-K."/>
            <person name="Ovreas L."/>
            <person name="Rohde M."/>
            <person name="Galperin M.Y."/>
            <person name="Jogler C."/>
        </authorList>
    </citation>
    <scope>NUCLEOTIDE SEQUENCE [LARGE SCALE GENOMIC DNA]</scope>
    <source>
        <strain evidence="11 12">ETA_A8</strain>
    </source>
</reference>
<dbReference type="InterPro" id="IPR003010">
    <property type="entry name" value="C-N_Hydrolase"/>
</dbReference>
<dbReference type="PANTHER" id="PTHR38686">
    <property type="entry name" value="APOLIPOPROTEIN N-ACYLTRANSFERASE"/>
    <property type="match status" value="1"/>
</dbReference>
<evidence type="ECO:0000313" key="12">
    <source>
        <dbReference type="Proteomes" id="UP000315017"/>
    </source>
</evidence>
<evidence type="ECO:0000256" key="3">
    <source>
        <dbReference type="ARBA" id="ARBA00022475"/>
    </source>
</evidence>
<dbReference type="GO" id="GO:0042158">
    <property type="term" value="P:lipoprotein biosynthetic process"/>
    <property type="evidence" value="ECO:0007669"/>
    <property type="project" value="UniProtKB-UniRule"/>
</dbReference>
<keyword evidence="8 9" id="KW-0012">Acyltransferase</keyword>
<evidence type="ECO:0000256" key="7">
    <source>
        <dbReference type="ARBA" id="ARBA00023136"/>
    </source>
</evidence>
<keyword evidence="12" id="KW-1185">Reference proteome</keyword>
<feature type="transmembrane region" description="Helical" evidence="9">
    <location>
        <begin position="101"/>
        <end position="123"/>
    </location>
</feature>
<dbReference type="RefSeq" id="WP_145087716.1">
    <property type="nucleotide sequence ID" value="NZ_CP036274.1"/>
</dbReference>
<dbReference type="SUPFAM" id="SSF56317">
    <property type="entry name" value="Carbon-nitrogen hydrolase"/>
    <property type="match status" value="1"/>
</dbReference>
<evidence type="ECO:0000256" key="6">
    <source>
        <dbReference type="ARBA" id="ARBA00022989"/>
    </source>
</evidence>
<dbReference type="PROSITE" id="PS50263">
    <property type="entry name" value="CN_HYDROLASE"/>
    <property type="match status" value="1"/>
</dbReference>
<evidence type="ECO:0000256" key="5">
    <source>
        <dbReference type="ARBA" id="ARBA00022692"/>
    </source>
</evidence>
<protein>
    <recommendedName>
        <fullName evidence="9">Apolipoprotein N-acyltransferase</fullName>
        <shortName evidence="9">ALP N-acyltransferase</shortName>
        <ecNumber evidence="9">2.3.1.269</ecNumber>
    </recommendedName>
</protein>
<keyword evidence="4 9" id="KW-0808">Transferase</keyword>
<dbReference type="EC" id="2.3.1.269" evidence="9"/>
<keyword evidence="6 9" id="KW-1133">Transmembrane helix</keyword>
<dbReference type="InterPro" id="IPR004563">
    <property type="entry name" value="Apolipo_AcylTrfase"/>
</dbReference>
<feature type="domain" description="CN hydrolase" evidence="10">
    <location>
        <begin position="256"/>
        <end position="562"/>
    </location>
</feature>
<gene>
    <name evidence="9 11" type="primary">lnt</name>
    <name evidence="11" type="ORF">ETAA8_19390</name>
</gene>
<evidence type="ECO:0000256" key="4">
    <source>
        <dbReference type="ARBA" id="ARBA00022679"/>
    </source>
</evidence>
<name>A0A517Y9E5_9BACT</name>
<comment type="catalytic activity">
    <reaction evidence="9">
        <text>N-terminal S-1,2-diacyl-sn-glyceryl-L-cysteinyl-[lipoprotein] + a glycerophospholipid = N-acyl-S-1,2-diacyl-sn-glyceryl-L-cysteinyl-[lipoprotein] + a 2-acyl-sn-glycero-3-phospholipid + H(+)</text>
        <dbReference type="Rhea" id="RHEA:48228"/>
        <dbReference type="Rhea" id="RHEA-COMP:14681"/>
        <dbReference type="Rhea" id="RHEA-COMP:14684"/>
        <dbReference type="ChEBI" id="CHEBI:15378"/>
        <dbReference type="ChEBI" id="CHEBI:136912"/>
        <dbReference type="ChEBI" id="CHEBI:140656"/>
        <dbReference type="ChEBI" id="CHEBI:140657"/>
        <dbReference type="ChEBI" id="CHEBI:140660"/>
        <dbReference type="EC" id="2.3.1.269"/>
    </reaction>
</comment>
<dbReference type="GO" id="GO:0005886">
    <property type="term" value="C:plasma membrane"/>
    <property type="evidence" value="ECO:0007669"/>
    <property type="project" value="UniProtKB-SubCell"/>
</dbReference>
<dbReference type="HAMAP" id="MF_01148">
    <property type="entry name" value="Lnt"/>
    <property type="match status" value="1"/>
</dbReference>
<evidence type="ECO:0000313" key="11">
    <source>
        <dbReference type="EMBL" id="QDU26855.1"/>
    </source>
</evidence>
<dbReference type="EMBL" id="CP036274">
    <property type="protein sequence ID" value="QDU26855.1"/>
    <property type="molecule type" value="Genomic_DNA"/>
</dbReference>
<evidence type="ECO:0000256" key="1">
    <source>
        <dbReference type="ARBA" id="ARBA00004651"/>
    </source>
</evidence>
<dbReference type="InterPro" id="IPR036526">
    <property type="entry name" value="C-N_Hydrolase_sf"/>
</dbReference>
<dbReference type="OrthoDB" id="9804277at2"/>
<comment type="pathway">
    <text evidence="9">Protein modification; lipoprotein biosynthesis (N-acyl transfer).</text>
</comment>
<keyword evidence="3 9" id="KW-1003">Cell membrane</keyword>
<dbReference type="CDD" id="cd07571">
    <property type="entry name" value="ALP_N-acyl_transferase"/>
    <property type="match status" value="1"/>
</dbReference>
<feature type="transmembrane region" description="Helical" evidence="9">
    <location>
        <begin position="135"/>
        <end position="158"/>
    </location>
</feature>
<comment type="caution">
    <text evidence="9">Lacks conserved residue(s) required for the propagation of feature annotation.</text>
</comment>
<sequence length="607" mass="66618">MKAPSLKQPKVAVAPTRRAETKPATSWWQWPLPVATLGALLLWTSFPPLDLWPLAWLAPVPWLILIRQPKLLGPKPYLQIWFAGFVHWLLMLQGIRLAHPALYGGWLALSAYLAVYLVLFISIARVAVQQLRWPLFLAAPIVFVGLELFRGHLISGFSCGLLAHTQTELPVLLQIADLGGAYTLSFVMMLCAAAIAQLLPKRWFVLGDETGSQSNRSFLQLPVWPVVTALALLMATVGYGYYRLQERPPAGNRPPLKVALIQGSLDTRFDQDFHERVNQNFTHYGKLTSEAVADNTGLDLVVWPESAFAIPEYQAVAASSVINANDPQVAAVRERFAEAEKPFQGTLSDAIKAINKPKEKRTVGETAILPVTGTSFLFGTTTLVIDLNKPDGAIAHNYNAALLAGPTGQISGRYYKMHAVMFGEFIPVADLLPFLYGLTPMGAGMSTGKQPAALSVKGYNLSPNICFESTVPHLIREQVLGAERTSQRPIDAIVNVTNDGWFWGSSILDLHFRCSVFRAIENRKPVVIAANTGISAHIDGNGRVLQRGPKREPKILVADVIADGRTSPYHLWGDSAAWLCAALTWAVAFYGVWHRKVPATSAENPSR</sequence>
<feature type="transmembrane region" description="Helical" evidence="9">
    <location>
        <begin position="178"/>
        <end position="200"/>
    </location>
</feature>
<dbReference type="KEGG" id="aagg:ETAA8_19390"/>
<feature type="transmembrane region" description="Helical" evidence="9">
    <location>
        <begin position="221"/>
        <end position="242"/>
    </location>
</feature>
<comment type="similarity">
    <text evidence="2 9">Belongs to the CN hydrolase family. Apolipoprotein N-acyltransferase subfamily.</text>
</comment>
<dbReference type="Gene3D" id="3.60.110.10">
    <property type="entry name" value="Carbon-nitrogen hydrolase"/>
    <property type="match status" value="1"/>
</dbReference>
<dbReference type="Pfam" id="PF20154">
    <property type="entry name" value="LNT_N"/>
    <property type="match status" value="1"/>
</dbReference>
<dbReference type="GO" id="GO:0016410">
    <property type="term" value="F:N-acyltransferase activity"/>
    <property type="evidence" value="ECO:0007669"/>
    <property type="project" value="UniProtKB-UniRule"/>
</dbReference>
<keyword evidence="7 9" id="KW-0472">Membrane</keyword>
<feature type="transmembrane region" description="Helical" evidence="9">
    <location>
        <begin position="78"/>
        <end position="95"/>
    </location>
</feature>
<dbReference type="Pfam" id="PF00795">
    <property type="entry name" value="CN_hydrolase"/>
    <property type="match status" value="1"/>
</dbReference>
<keyword evidence="11" id="KW-0449">Lipoprotein</keyword>
<dbReference type="InterPro" id="IPR045378">
    <property type="entry name" value="LNT_N"/>
</dbReference>
<accession>A0A517Y9E5</accession>